<dbReference type="GO" id="GO:0016787">
    <property type="term" value="F:hydrolase activity"/>
    <property type="evidence" value="ECO:0007669"/>
    <property type="project" value="UniProtKB-KW"/>
</dbReference>
<dbReference type="PANTHER" id="PTHR43283:SF11">
    <property type="entry name" value="BETA-LACTAMASE-RELATED DOMAIN-CONTAINING PROTEIN"/>
    <property type="match status" value="1"/>
</dbReference>
<dbReference type="InterPro" id="IPR050789">
    <property type="entry name" value="Diverse_Enzym_Activities"/>
</dbReference>
<feature type="domain" description="Beta-lactamase-related" evidence="2">
    <location>
        <begin position="20"/>
        <end position="332"/>
    </location>
</feature>
<evidence type="ECO:0000256" key="1">
    <source>
        <dbReference type="ARBA" id="ARBA00022801"/>
    </source>
</evidence>
<evidence type="ECO:0000313" key="4">
    <source>
        <dbReference type="Proteomes" id="UP001552594"/>
    </source>
</evidence>
<evidence type="ECO:0000259" key="2">
    <source>
        <dbReference type="Pfam" id="PF00144"/>
    </source>
</evidence>
<accession>A0ABV3JW86</accession>
<evidence type="ECO:0000313" key="3">
    <source>
        <dbReference type="EMBL" id="MEV5506943.1"/>
    </source>
</evidence>
<dbReference type="EC" id="3.1.1.103" evidence="3"/>
<dbReference type="EMBL" id="JBFAUK010000006">
    <property type="protein sequence ID" value="MEV5506943.1"/>
    <property type="molecule type" value="Genomic_DNA"/>
</dbReference>
<protein>
    <submittedName>
        <fullName evidence="3">Serine hydrolase domain-containing protein</fullName>
        <ecNumber evidence="3">3.1.1.103</ecNumber>
    </submittedName>
</protein>
<dbReference type="RefSeq" id="WP_109280826.1">
    <property type="nucleotide sequence ID" value="NZ_JBFAUK010000006.1"/>
</dbReference>
<reference evidence="3 4" key="1">
    <citation type="submission" date="2024-06" db="EMBL/GenBank/DDBJ databases">
        <title>The Natural Products Discovery Center: Release of the First 8490 Sequenced Strains for Exploring Actinobacteria Biosynthetic Diversity.</title>
        <authorList>
            <person name="Kalkreuter E."/>
            <person name="Kautsar S.A."/>
            <person name="Yang D."/>
            <person name="Bader C.D."/>
            <person name="Teijaro C.N."/>
            <person name="Fluegel L."/>
            <person name="Davis C.M."/>
            <person name="Simpson J.R."/>
            <person name="Lauterbach L."/>
            <person name="Steele A.D."/>
            <person name="Gui C."/>
            <person name="Meng S."/>
            <person name="Li G."/>
            <person name="Viehrig K."/>
            <person name="Ye F."/>
            <person name="Su P."/>
            <person name="Kiefer A.F."/>
            <person name="Nichols A."/>
            <person name="Cepeda A.J."/>
            <person name="Yan W."/>
            <person name="Fan B."/>
            <person name="Jiang Y."/>
            <person name="Adhikari A."/>
            <person name="Zheng C.-J."/>
            <person name="Schuster L."/>
            <person name="Cowan T.M."/>
            <person name="Smanski M.J."/>
            <person name="Chevrette M.G."/>
            <person name="De Carvalho L.P.S."/>
            <person name="Shen B."/>
        </authorList>
    </citation>
    <scope>NUCLEOTIDE SEQUENCE [LARGE SCALE GENOMIC DNA]</scope>
    <source>
        <strain evidence="3 4">NPDC052347</strain>
    </source>
</reference>
<dbReference type="InterPro" id="IPR001466">
    <property type="entry name" value="Beta-lactam-related"/>
</dbReference>
<name>A0ABV3JW86_STRON</name>
<dbReference type="InterPro" id="IPR012338">
    <property type="entry name" value="Beta-lactam/transpept-like"/>
</dbReference>
<proteinExistence type="predicted"/>
<dbReference type="Gene3D" id="3.40.710.10">
    <property type="entry name" value="DD-peptidase/beta-lactamase superfamily"/>
    <property type="match status" value="1"/>
</dbReference>
<gene>
    <name evidence="3" type="ORF">AB0L16_10750</name>
</gene>
<keyword evidence="1 3" id="KW-0378">Hydrolase</keyword>
<sequence>MTTSPALWNDAALTELAECLELLTADGSVPGGVIAYGTCGGRPGYLASGLVAAECGDTRPGPQTRYDLASLTKVVAIWPLVGKTLADRLPLGAPIRHALPGLPADAPGGWVTVRQILAHTSGLRADTRLDQYRKSGSNLAELICREPLISTPGTQHRYINRGFILLGLILAAITEHRLDELTDALWRDLGMRHTTYGPLGRATDVAPTEQRFPGAPRLWGLPHDDNATLLGGVAGHAGAFSTPADLATYADALLRAHRARSPLGRWLADSMTPQAAIEPGLDRGLAWILADKGQVAYHHGFTGTSLYLSPATGRYLALCTNAVYHHQDNRTRLAPLRALALKAVANGAW</sequence>
<dbReference type="Proteomes" id="UP001552594">
    <property type="component" value="Unassembled WGS sequence"/>
</dbReference>
<organism evidence="3 4">
    <name type="scientific">Streptomyces orinoci</name>
    <name type="common">Streptoverticillium orinoci</name>
    <dbReference type="NCBI Taxonomy" id="67339"/>
    <lineage>
        <taxon>Bacteria</taxon>
        <taxon>Bacillati</taxon>
        <taxon>Actinomycetota</taxon>
        <taxon>Actinomycetes</taxon>
        <taxon>Kitasatosporales</taxon>
        <taxon>Streptomycetaceae</taxon>
        <taxon>Streptomyces</taxon>
    </lineage>
</organism>
<comment type="caution">
    <text evidence="3">The sequence shown here is derived from an EMBL/GenBank/DDBJ whole genome shotgun (WGS) entry which is preliminary data.</text>
</comment>
<dbReference type="Pfam" id="PF00144">
    <property type="entry name" value="Beta-lactamase"/>
    <property type="match status" value="1"/>
</dbReference>
<dbReference type="PANTHER" id="PTHR43283">
    <property type="entry name" value="BETA-LACTAMASE-RELATED"/>
    <property type="match status" value="1"/>
</dbReference>
<dbReference type="SUPFAM" id="SSF56601">
    <property type="entry name" value="beta-lactamase/transpeptidase-like"/>
    <property type="match status" value="1"/>
</dbReference>
<keyword evidence="4" id="KW-1185">Reference proteome</keyword>